<sequence length="376" mass="40335">MTPGTAWATLQHAVDTIGPGDTALVLEGRYEGCRIESSGEAGRPKTLRAAPPWGAVVLEPGPNNQHDSNIEVEVFDGIVEHWVIDGFEIVDGPRSGVDVRGTRDITVQKCHVHDSGRTGIFTAFSDGVVVQYNESELNGEHGVYISNSGDFPVVRGNLLHDNFAAGVHMNGDRTITPGDGLISFATVEANVIWENGVGGASAIDCDGVSDSVIRNNLLYRNHASGLSLFAIDGSEGSSRNEVHNNTIVMAEDSRWVVNIPESPEGISNPRCNKIVNNILYTPRLDRGSILIYAGGAEDPCFKSDYNVVVDRFSRDNGDTIISLARWRRTTGQDRHSLLAPSGFSFVDLVSDGQRLHVGSPATGSGLFLGSAVPDEL</sequence>
<evidence type="ECO:0000259" key="2">
    <source>
        <dbReference type="Pfam" id="PF13229"/>
    </source>
</evidence>
<dbReference type="InterPro" id="IPR006626">
    <property type="entry name" value="PbH1"/>
</dbReference>
<evidence type="ECO:0000313" key="4">
    <source>
        <dbReference type="Proteomes" id="UP000075635"/>
    </source>
</evidence>
<proteinExistence type="predicted"/>
<evidence type="ECO:0000313" key="3">
    <source>
        <dbReference type="EMBL" id="KYF77657.1"/>
    </source>
</evidence>
<evidence type="ECO:0000256" key="1">
    <source>
        <dbReference type="ARBA" id="ARBA00022737"/>
    </source>
</evidence>
<dbReference type="EMBL" id="JEMB01002871">
    <property type="protein sequence ID" value="KYF77657.1"/>
    <property type="molecule type" value="Genomic_DNA"/>
</dbReference>
<dbReference type="InterPro" id="IPR039448">
    <property type="entry name" value="Beta_helix"/>
</dbReference>
<dbReference type="SMART" id="SM00710">
    <property type="entry name" value="PbH1"/>
    <property type="match status" value="6"/>
</dbReference>
<dbReference type="InterPro" id="IPR051550">
    <property type="entry name" value="SCF-Subunits/Alg-Epimerases"/>
</dbReference>
<dbReference type="InterPro" id="IPR011050">
    <property type="entry name" value="Pectin_lyase_fold/virulence"/>
</dbReference>
<gene>
    <name evidence="3" type="ORF">BE17_45610</name>
</gene>
<dbReference type="AlphaFoldDB" id="A0A150RBL8"/>
<dbReference type="Proteomes" id="UP000075635">
    <property type="component" value="Unassembled WGS sequence"/>
</dbReference>
<comment type="caution">
    <text evidence="3">The sequence shown here is derived from an EMBL/GenBank/DDBJ whole genome shotgun (WGS) entry which is preliminary data.</text>
</comment>
<dbReference type="PANTHER" id="PTHR22990">
    <property type="entry name" value="F-BOX ONLY PROTEIN"/>
    <property type="match status" value="1"/>
</dbReference>
<protein>
    <recommendedName>
        <fullName evidence="2">Right handed beta helix domain-containing protein</fullName>
    </recommendedName>
</protein>
<keyword evidence="1" id="KW-0677">Repeat</keyword>
<dbReference type="SUPFAM" id="SSF51126">
    <property type="entry name" value="Pectin lyase-like"/>
    <property type="match status" value="1"/>
</dbReference>
<dbReference type="PANTHER" id="PTHR22990:SF15">
    <property type="entry name" value="F-BOX ONLY PROTEIN 10"/>
    <property type="match status" value="1"/>
</dbReference>
<feature type="domain" description="Right handed beta helix" evidence="2">
    <location>
        <begin position="83"/>
        <end position="191"/>
    </location>
</feature>
<name>A0A150RBL8_SORCE</name>
<dbReference type="Pfam" id="PF13229">
    <property type="entry name" value="Beta_helix"/>
    <property type="match status" value="1"/>
</dbReference>
<organism evidence="3 4">
    <name type="scientific">Sorangium cellulosum</name>
    <name type="common">Polyangium cellulosum</name>
    <dbReference type="NCBI Taxonomy" id="56"/>
    <lineage>
        <taxon>Bacteria</taxon>
        <taxon>Pseudomonadati</taxon>
        <taxon>Myxococcota</taxon>
        <taxon>Polyangia</taxon>
        <taxon>Polyangiales</taxon>
        <taxon>Polyangiaceae</taxon>
        <taxon>Sorangium</taxon>
    </lineage>
</organism>
<dbReference type="InterPro" id="IPR012334">
    <property type="entry name" value="Pectin_lyas_fold"/>
</dbReference>
<reference evidence="3 4" key="1">
    <citation type="submission" date="2014-02" db="EMBL/GenBank/DDBJ databases">
        <title>The small core and large imbalanced accessory genome model reveals a collaborative survival strategy of Sorangium cellulosum strains in nature.</title>
        <authorList>
            <person name="Han K."/>
            <person name="Peng R."/>
            <person name="Blom J."/>
            <person name="Li Y.-Z."/>
        </authorList>
    </citation>
    <scope>NUCLEOTIDE SEQUENCE [LARGE SCALE GENOMIC DNA]</scope>
    <source>
        <strain evidence="3 4">So0011-07</strain>
    </source>
</reference>
<accession>A0A150RBL8</accession>
<dbReference type="Gene3D" id="2.160.20.10">
    <property type="entry name" value="Single-stranded right-handed beta-helix, Pectin lyase-like"/>
    <property type="match status" value="1"/>
</dbReference>